<name>A0A9P5LZ32_9HELO</name>
<keyword evidence="3" id="KW-1185">Reference proteome</keyword>
<reference evidence="2 3" key="1">
    <citation type="journal article" date="2020" name="Genome Biol. Evol.">
        <title>Comparative genomics of Sclerotiniaceae.</title>
        <authorList>
            <person name="Valero Jimenez C.A."/>
            <person name="Steentjes M."/>
            <person name="Scholten O.E."/>
            <person name="Van Kan J.A.L."/>
        </authorList>
    </citation>
    <scope>NUCLEOTIDE SEQUENCE [LARGE SCALE GENOMIC DNA]</scope>
    <source>
        <strain evidence="2 3">MUCL 94</strain>
    </source>
</reference>
<accession>A0A9P5LZ32</accession>
<evidence type="ECO:0000256" key="1">
    <source>
        <dbReference type="SAM" id="MobiDB-lite"/>
    </source>
</evidence>
<evidence type="ECO:0000313" key="2">
    <source>
        <dbReference type="EMBL" id="KAF7935250.1"/>
    </source>
</evidence>
<dbReference type="Proteomes" id="UP000710849">
    <property type="component" value="Unassembled WGS sequence"/>
</dbReference>
<dbReference type="EMBL" id="RCSW01000017">
    <property type="protein sequence ID" value="KAF7935250.1"/>
    <property type="molecule type" value="Genomic_DNA"/>
</dbReference>
<feature type="compositionally biased region" description="Basic and acidic residues" evidence="1">
    <location>
        <begin position="351"/>
        <end position="437"/>
    </location>
</feature>
<protein>
    <submittedName>
        <fullName evidence="2">Uncharacterized protein</fullName>
    </submittedName>
</protein>
<sequence>MNGTIVTPEEFHDALKQNVTDSWDMMVAYAQDPLNRSLSKVWDKKGEFTKIQFSIRNTYDVIVIDQDFVVDLGAPSLQFNITADIPIAVLTLTVNGTITTSISEEKHPGTPKTIPKDIYQLQVTVPIVGITGNQVWDEGHVIKFEEEDDDKACHLIFHFQNSQTTWDMLGHSSSSLNDDTVDKSMQQSLDSIKIHFKNKQNTDWIDYKVAEVTNKKHPTAANGELLCPKSFTMSSQKGFLLVSITTVGTDGNENPRFNTKGTKTIALIFKDYEANEQMGMELVRNVVEVYADQVFKDDAYEEFMGAIVDHLLTVHDKDAALREGKLIALRVKKLTETTTNLQAEQLNTQQELRRERAKAQEEHWTQKDIDKMEAKYKTEVEDNMNKQTDADTERSEQQLEGRKSDEKAEELLEEADKKKREKEKEKEKAEKNFWEDK</sequence>
<dbReference type="GeneID" id="62151745"/>
<proteinExistence type="predicted"/>
<gene>
    <name evidence="2" type="ORF">EAE97_008157</name>
</gene>
<dbReference type="AlphaFoldDB" id="A0A9P5LZ32"/>
<dbReference type="RefSeq" id="XP_038730351.1">
    <property type="nucleotide sequence ID" value="XM_038878671.1"/>
</dbReference>
<comment type="caution">
    <text evidence="2">The sequence shown here is derived from an EMBL/GenBank/DDBJ whole genome shotgun (WGS) entry which is preliminary data.</text>
</comment>
<evidence type="ECO:0000313" key="3">
    <source>
        <dbReference type="Proteomes" id="UP000710849"/>
    </source>
</evidence>
<feature type="region of interest" description="Disordered" evidence="1">
    <location>
        <begin position="347"/>
        <end position="437"/>
    </location>
</feature>
<organism evidence="2 3">
    <name type="scientific">Botrytis byssoidea</name>
    <dbReference type="NCBI Taxonomy" id="139641"/>
    <lineage>
        <taxon>Eukaryota</taxon>
        <taxon>Fungi</taxon>
        <taxon>Dikarya</taxon>
        <taxon>Ascomycota</taxon>
        <taxon>Pezizomycotina</taxon>
        <taxon>Leotiomycetes</taxon>
        <taxon>Helotiales</taxon>
        <taxon>Sclerotiniaceae</taxon>
        <taxon>Botrytis</taxon>
    </lineage>
</organism>